<dbReference type="GO" id="GO:0007165">
    <property type="term" value="P:signal transduction"/>
    <property type="evidence" value="ECO:0007669"/>
    <property type="project" value="UniProtKB-KW"/>
</dbReference>
<dbReference type="AlphaFoldDB" id="C7CGB6"/>
<keyword evidence="1 3" id="KW-0807">Transducer</keyword>
<dbReference type="PROSITE" id="PS50111">
    <property type="entry name" value="CHEMOTAXIS_TRANSDUC_2"/>
    <property type="match status" value="1"/>
</dbReference>
<keyword evidence="4" id="KW-1133">Transmembrane helix</keyword>
<evidence type="ECO:0000256" key="2">
    <source>
        <dbReference type="ARBA" id="ARBA00029447"/>
    </source>
</evidence>
<dbReference type="Gene3D" id="6.10.340.10">
    <property type="match status" value="1"/>
</dbReference>
<dbReference type="SMART" id="SM00304">
    <property type="entry name" value="HAMP"/>
    <property type="match status" value="1"/>
</dbReference>
<evidence type="ECO:0000256" key="1">
    <source>
        <dbReference type="ARBA" id="ARBA00023224"/>
    </source>
</evidence>
<dbReference type="EMBL" id="FP103042">
    <property type="protein sequence ID" value="CAX26228.1"/>
    <property type="molecule type" value="Genomic_DNA"/>
</dbReference>
<feature type="transmembrane region" description="Helical" evidence="4">
    <location>
        <begin position="193"/>
        <end position="216"/>
    </location>
</feature>
<keyword evidence="4" id="KW-0812">Transmembrane</keyword>
<feature type="domain" description="HAMP" evidence="6">
    <location>
        <begin position="214"/>
        <end position="267"/>
    </location>
</feature>
<sequence>MRYINSASVLLKLCAPLVLIAGMAIALILHERATFEGIAVQSRYVADVLTVRQESYLKAQAGVAEATLLSRNLIIDPRKEKIDRYKARYDATVSGVYKNIDRLIALADTPARVKFGNDVRKLAEAYFAVIDRTIVLGSRNETDAAETIVQEEGQPARAKLTELVEARTQKIIEEMQAGASQLERDVGTAVTQLIVMAAVGLLLAAVLSGAIVVFGITRPLSQLVSVLNRMAQGEIDSTIRQAARGDEIGAVGRAVEGIKTMVARKAAEDAERRQIAETAAAAERKRTMMELADGFEGAVGGIVGMVSSSATELQATAQQMTSTAQRTATRSTTVASAAEEAAANVNTVASAAEELGASVQEIGRQVSGSANLAQQAVAEADETGSHVTELSRAVTRIGDVVNLIANIASQTNLLALNATIEAARAGEAGRGFAVVAAEVKELANQTARATEEISGQIGQIQGATGQAVGAIGSITTRIREINTVTATIAAAVEQQGAATQEIVRNVAEASVGTSEVTTNIGGVAEASEETGAAASQVLMSASELSRQSEHLSAEVKRFLATIRAA</sequence>
<dbReference type="CDD" id="cd06225">
    <property type="entry name" value="HAMP"/>
    <property type="match status" value="1"/>
</dbReference>
<reference evidence="8" key="1">
    <citation type="journal article" date="2009" name="PLoS ONE">
        <title>Methylobacterium genome sequences: a reference blueprint to investigate microbial metabolism of C1 compounds from natural and industrial sources.</title>
        <authorList>
            <person name="Vuilleumier S."/>
            <person name="Chistoserdova L."/>
            <person name="Lee M.-C."/>
            <person name="Bringel F."/>
            <person name="Lajus A."/>
            <person name="Zhou Y."/>
            <person name="Gourion B."/>
            <person name="Barbe V."/>
            <person name="Chang J."/>
            <person name="Cruveiller S."/>
            <person name="Dossat C."/>
            <person name="Gillett W."/>
            <person name="Gruffaz C."/>
            <person name="Haugen E."/>
            <person name="Hourcade E."/>
            <person name="Levy R."/>
            <person name="Mangenot S."/>
            <person name="Muller E."/>
            <person name="Nadalig T."/>
            <person name="Pagni M."/>
            <person name="Penny C."/>
            <person name="Peyraud R."/>
            <person name="Robinson D.G."/>
            <person name="Roche D."/>
            <person name="Rouy Z."/>
            <person name="Saenampechek C."/>
            <person name="Salvignol G."/>
            <person name="Vallenet D."/>
            <person name="Wu Z."/>
            <person name="Marx C.J."/>
            <person name="Vorholt J.A."/>
            <person name="Olson M.V."/>
            <person name="Kaul R."/>
            <person name="Weissenbach J."/>
            <person name="Medigue C."/>
            <person name="Lidstrom M.E."/>
        </authorList>
    </citation>
    <scope>NUCLEOTIDE SEQUENCE [LARGE SCALE GENOMIC DNA]</scope>
    <source>
        <strain evidence="8">DSM 6343 / CIP 106787 / DM4</strain>
    </source>
</reference>
<proteinExistence type="inferred from homology"/>
<dbReference type="GO" id="GO:0016020">
    <property type="term" value="C:membrane"/>
    <property type="evidence" value="ECO:0007669"/>
    <property type="project" value="InterPro"/>
</dbReference>
<name>C7CGB6_METED</name>
<dbReference type="HOGENOM" id="CLU_000445_107_27_5"/>
<evidence type="ECO:0000259" key="5">
    <source>
        <dbReference type="PROSITE" id="PS50111"/>
    </source>
</evidence>
<dbReference type="Gene3D" id="1.10.287.950">
    <property type="entry name" value="Methyl-accepting chemotaxis protein"/>
    <property type="match status" value="1"/>
</dbReference>
<dbReference type="Pfam" id="PF00672">
    <property type="entry name" value="HAMP"/>
    <property type="match status" value="1"/>
</dbReference>
<evidence type="ECO:0000259" key="6">
    <source>
        <dbReference type="PROSITE" id="PS50885"/>
    </source>
</evidence>
<dbReference type="PANTHER" id="PTHR32089">
    <property type="entry name" value="METHYL-ACCEPTING CHEMOTAXIS PROTEIN MCPB"/>
    <property type="match status" value="1"/>
</dbReference>
<organism evidence="7 8">
    <name type="scientific">Methylorubrum extorquens (strain DSM 6343 / CIP 106787 / DM4)</name>
    <name type="common">Methylobacterium extorquens</name>
    <dbReference type="NCBI Taxonomy" id="661410"/>
    <lineage>
        <taxon>Bacteria</taxon>
        <taxon>Pseudomonadati</taxon>
        <taxon>Pseudomonadota</taxon>
        <taxon>Alphaproteobacteria</taxon>
        <taxon>Hyphomicrobiales</taxon>
        <taxon>Methylobacteriaceae</taxon>
        <taxon>Methylorubrum</taxon>
    </lineage>
</organism>
<dbReference type="Proteomes" id="UP000008070">
    <property type="component" value="Chromosome"/>
</dbReference>
<evidence type="ECO:0000313" key="7">
    <source>
        <dbReference type="EMBL" id="CAX26228.1"/>
    </source>
</evidence>
<evidence type="ECO:0000256" key="3">
    <source>
        <dbReference type="PROSITE-ProRule" id="PRU00284"/>
    </source>
</evidence>
<dbReference type="PROSITE" id="PS50885">
    <property type="entry name" value="HAMP"/>
    <property type="match status" value="1"/>
</dbReference>
<keyword evidence="4" id="KW-0472">Membrane</keyword>
<dbReference type="InterPro" id="IPR004089">
    <property type="entry name" value="MCPsignal_dom"/>
</dbReference>
<dbReference type="Pfam" id="PF00015">
    <property type="entry name" value="MCPsignal"/>
    <property type="match status" value="1"/>
</dbReference>
<gene>
    <name evidence="7" type="ORF">METD_I4606</name>
</gene>
<dbReference type="SUPFAM" id="SSF58104">
    <property type="entry name" value="Methyl-accepting chemotaxis protein (MCP) signaling domain"/>
    <property type="match status" value="1"/>
</dbReference>
<dbReference type="SMART" id="SM00283">
    <property type="entry name" value="MA"/>
    <property type="match status" value="1"/>
</dbReference>
<feature type="domain" description="Methyl-accepting transducer" evidence="5">
    <location>
        <begin position="309"/>
        <end position="545"/>
    </location>
</feature>
<feature type="transmembrane region" description="Helical" evidence="4">
    <location>
        <begin position="6"/>
        <end position="29"/>
    </location>
</feature>
<dbReference type="PANTHER" id="PTHR32089:SF112">
    <property type="entry name" value="LYSOZYME-LIKE PROTEIN-RELATED"/>
    <property type="match status" value="1"/>
</dbReference>
<accession>C7CGB6</accession>
<comment type="similarity">
    <text evidence="2">Belongs to the methyl-accepting chemotaxis (MCP) protein family.</text>
</comment>
<dbReference type="KEGG" id="mdi:METDI4606"/>
<evidence type="ECO:0000256" key="4">
    <source>
        <dbReference type="SAM" id="Phobius"/>
    </source>
</evidence>
<dbReference type="GeneID" id="72991369"/>
<dbReference type="RefSeq" id="WP_015823856.1">
    <property type="nucleotide sequence ID" value="NC_012988.1"/>
</dbReference>
<dbReference type="SUPFAM" id="SSF158472">
    <property type="entry name" value="HAMP domain-like"/>
    <property type="match status" value="1"/>
</dbReference>
<dbReference type="InterPro" id="IPR003660">
    <property type="entry name" value="HAMP_dom"/>
</dbReference>
<evidence type="ECO:0000313" key="8">
    <source>
        <dbReference type="Proteomes" id="UP000008070"/>
    </source>
</evidence>
<protein>
    <submittedName>
        <fullName evidence="7">Methyl-accepting chemotaxis sensory transducer</fullName>
    </submittedName>
</protein>